<dbReference type="Proteomes" id="UP000272942">
    <property type="component" value="Unassembled WGS sequence"/>
</dbReference>
<dbReference type="AlphaFoldDB" id="A0A183B490"/>
<dbReference type="GO" id="GO:0003676">
    <property type="term" value="F:nucleic acid binding"/>
    <property type="evidence" value="ECO:0007669"/>
    <property type="project" value="InterPro"/>
</dbReference>
<reference evidence="3" key="1">
    <citation type="submission" date="2016-06" db="UniProtKB">
        <authorList>
            <consortium name="WormBaseParasite"/>
        </authorList>
    </citation>
    <scope>IDENTIFICATION</scope>
</reference>
<protein>
    <submittedName>
        <fullName evidence="3">Integrase catalytic domain-containing protein</fullName>
    </submittedName>
</protein>
<dbReference type="WBParaSite" id="ECPE_0001406501-mRNA-1">
    <property type="protein sequence ID" value="ECPE_0001406501-mRNA-1"/>
    <property type="gene ID" value="ECPE_0001406501"/>
</dbReference>
<evidence type="ECO:0000313" key="1">
    <source>
        <dbReference type="EMBL" id="VDP91297.1"/>
    </source>
</evidence>
<dbReference type="SUPFAM" id="SSF53098">
    <property type="entry name" value="Ribonuclease H-like"/>
    <property type="match status" value="1"/>
</dbReference>
<evidence type="ECO:0000313" key="2">
    <source>
        <dbReference type="Proteomes" id="UP000272942"/>
    </source>
</evidence>
<dbReference type="Gene3D" id="3.30.420.10">
    <property type="entry name" value="Ribonuclease H-like superfamily/Ribonuclease H"/>
    <property type="match status" value="1"/>
</dbReference>
<keyword evidence="2" id="KW-1185">Reference proteome</keyword>
<accession>A0A183B490</accession>
<organism evidence="3">
    <name type="scientific">Echinostoma caproni</name>
    <dbReference type="NCBI Taxonomy" id="27848"/>
    <lineage>
        <taxon>Eukaryota</taxon>
        <taxon>Metazoa</taxon>
        <taxon>Spiralia</taxon>
        <taxon>Lophotrochozoa</taxon>
        <taxon>Platyhelminthes</taxon>
        <taxon>Trematoda</taxon>
        <taxon>Digenea</taxon>
        <taxon>Plagiorchiida</taxon>
        <taxon>Echinostomata</taxon>
        <taxon>Echinostomatoidea</taxon>
        <taxon>Echinostomatidae</taxon>
        <taxon>Echinostoma</taxon>
    </lineage>
</organism>
<reference evidence="1 2" key="2">
    <citation type="submission" date="2018-11" db="EMBL/GenBank/DDBJ databases">
        <authorList>
            <consortium name="Pathogen Informatics"/>
        </authorList>
    </citation>
    <scope>NUCLEOTIDE SEQUENCE [LARGE SCALE GENOMIC DNA]</scope>
    <source>
        <strain evidence="1 2">Egypt</strain>
    </source>
</reference>
<dbReference type="InterPro" id="IPR012337">
    <property type="entry name" value="RNaseH-like_sf"/>
</dbReference>
<sequence>MSWQRFVGRRDNTWNVLSDNESKFLGAQKELSNWLMRLDKCALQDRLLPSGTQWHFHPPYSSHRGGVWERLIRSGPDDETLSTFLVDAERILNNRPLVPVTSDDLQEPAPTLYNLVLLRFNEIIEMVKAIGGCYTSGLELPDLAVLEALDKRVPASPSSPKGVVA</sequence>
<evidence type="ECO:0000313" key="3">
    <source>
        <dbReference type="WBParaSite" id="ECPE_0001406501-mRNA-1"/>
    </source>
</evidence>
<name>A0A183B490_9TREM</name>
<gene>
    <name evidence="1" type="ORF">ECPE_LOCUS14025</name>
</gene>
<proteinExistence type="predicted"/>
<dbReference type="OrthoDB" id="5984724at2759"/>
<dbReference type="InterPro" id="IPR036397">
    <property type="entry name" value="RNaseH_sf"/>
</dbReference>
<dbReference type="EMBL" id="UZAN01056520">
    <property type="protein sequence ID" value="VDP91297.1"/>
    <property type="molecule type" value="Genomic_DNA"/>
</dbReference>
<dbReference type="PANTHER" id="PTHR47331">
    <property type="entry name" value="PHD-TYPE DOMAIN-CONTAINING PROTEIN"/>
    <property type="match status" value="1"/>
</dbReference>